<organism evidence="2 3">
    <name type="scientific">Colletotrichum trifolii</name>
    <dbReference type="NCBI Taxonomy" id="5466"/>
    <lineage>
        <taxon>Eukaryota</taxon>
        <taxon>Fungi</taxon>
        <taxon>Dikarya</taxon>
        <taxon>Ascomycota</taxon>
        <taxon>Pezizomycotina</taxon>
        <taxon>Sordariomycetes</taxon>
        <taxon>Hypocreomycetidae</taxon>
        <taxon>Glomerellales</taxon>
        <taxon>Glomerellaceae</taxon>
        <taxon>Colletotrichum</taxon>
        <taxon>Colletotrichum orbiculare species complex</taxon>
    </lineage>
</organism>
<evidence type="ECO:0000256" key="1">
    <source>
        <dbReference type="ARBA" id="ARBA00034736"/>
    </source>
</evidence>
<sequence length="246" mass="26500">MIGEVIAGLQQARSGNGSYQSEGLPPQYTLVDVVKELSDCTALTGRVKRTPQDDEAIARMVAIATGALCDSPYDPSLPDTTATNDASAVEALAFLLALVVNFSAHLQDDVLLSVATYTDGHTVWSSERVADMARCLLNHALVAERKADFITAVVLKSFIRHVFPGTSSVRLTSSGRKAHYVLPSQGDGSASSDRLEAPISNLTKLRAITVFAWAIEQSDVCIPRNSHNRKLAPLYAWVARNDGRFG</sequence>
<dbReference type="AlphaFoldDB" id="A0A4V3HQG2"/>
<name>A0A4V3HQG2_COLTR</name>
<comment type="caution">
    <text evidence="2">The sequence shown here is derived from an EMBL/GenBank/DDBJ whole genome shotgun (WGS) entry which is preliminary data.</text>
</comment>
<comment type="similarity">
    <text evidence="1">Belongs to the TTI2 family.</text>
</comment>
<accession>A0A4V3HQG2</accession>
<proteinExistence type="inferred from homology"/>
<dbReference type="Proteomes" id="UP000295703">
    <property type="component" value="Unassembled WGS sequence"/>
</dbReference>
<dbReference type="Pfam" id="PF10521">
    <property type="entry name" value="Tti2"/>
    <property type="match status" value="1"/>
</dbReference>
<protein>
    <submittedName>
        <fullName evidence="2">Uncharacterized protein</fullName>
    </submittedName>
</protein>
<reference evidence="2 3" key="1">
    <citation type="submission" date="2018-12" db="EMBL/GenBank/DDBJ databases">
        <title>Genome sequence and assembly of Colletotrichum trifolii.</title>
        <authorList>
            <person name="Gan P."/>
            <person name="Shirasu K."/>
        </authorList>
    </citation>
    <scope>NUCLEOTIDE SEQUENCE [LARGE SCALE GENOMIC DNA]</scope>
    <source>
        <strain evidence="2 3">543-2</strain>
    </source>
</reference>
<dbReference type="InterPro" id="IPR018870">
    <property type="entry name" value="Tti2"/>
</dbReference>
<dbReference type="STRING" id="5466.A0A4V3HQG2"/>
<dbReference type="GO" id="GO:0110078">
    <property type="term" value="C:TTT Hsp90 cochaperone complex"/>
    <property type="evidence" value="ECO:0007669"/>
    <property type="project" value="InterPro"/>
</dbReference>
<evidence type="ECO:0000313" key="2">
    <source>
        <dbReference type="EMBL" id="TDZ27629.1"/>
    </source>
</evidence>
<evidence type="ECO:0000313" key="3">
    <source>
        <dbReference type="Proteomes" id="UP000295703"/>
    </source>
</evidence>
<keyword evidence="3" id="KW-1185">Reference proteome</keyword>
<dbReference type="EMBL" id="RYZW01002767">
    <property type="protein sequence ID" value="TDZ27629.1"/>
    <property type="molecule type" value="Genomic_DNA"/>
</dbReference>
<gene>
    <name evidence="2" type="ORF">CTRI78_v012220</name>
</gene>